<sequence length="171" mass="19162">MIFVITLLYEDVVMRTMDFSPLYRSTVGFDRLFDLIDQAARGETAAWPPYNIEKMDQDSYRITIAVAGFAADEVELVQNGNALLVTGQKKEEDGERHFLHRGIAGRQFRQTFNLADHVKVNKAGLEHGLLTIDLVREVPEALKPRRIAIGGSQNARGQDNEPAQVEHKVAA</sequence>
<evidence type="ECO:0000256" key="1">
    <source>
        <dbReference type="ARBA" id="ARBA00023016"/>
    </source>
</evidence>
<evidence type="ECO:0000313" key="7">
    <source>
        <dbReference type="Proteomes" id="UP000321750"/>
    </source>
</evidence>
<dbReference type="PANTHER" id="PTHR47062:SF1">
    <property type="entry name" value="SMALL HEAT SHOCK PROTEIN IBPA"/>
    <property type="match status" value="1"/>
</dbReference>
<evidence type="ECO:0000259" key="5">
    <source>
        <dbReference type="PROSITE" id="PS01031"/>
    </source>
</evidence>
<dbReference type="Gene3D" id="2.60.40.790">
    <property type="match status" value="1"/>
</dbReference>
<protein>
    <submittedName>
        <fullName evidence="6">Heat-shock protein Hsp20</fullName>
    </submittedName>
</protein>
<keyword evidence="7" id="KW-1185">Reference proteome</keyword>
<dbReference type="CDD" id="cd06470">
    <property type="entry name" value="ACD_IbpA-B_like"/>
    <property type="match status" value="1"/>
</dbReference>
<evidence type="ECO:0000256" key="2">
    <source>
        <dbReference type="PROSITE-ProRule" id="PRU00285"/>
    </source>
</evidence>
<dbReference type="Proteomes" id="UP000321750">
    <property type="component" value="Unassembled WGS sequence"/>
</dbReference>
<dbReference type="InterPro" id="IPR037913">
    <property type="entry name" value="ACD_IbpA/B"/>
</dbReference>
<name>A0A512JIF9_9HYPH</name>
<evidence type="ECO:0000256" key="3">
    <source>
        <dbReference type="RuleBase" id="RU003616"/>
    </source>
</evidence>
<comment type="caution">
    <text evidence="6">The sequence shown here is derived from an EMBL/GenBank/DDBJ whole genome shotgun (WGS) entry which is preliminary data.</text>
</comment>
<dbReference type="AlphaFoldDB" id="A0A512JIF9"/>
<dbReference type="SUPFAM" id="SSF49764">
    <property type="entry name" value="HSP20-like chaperones"/>
    <property type="match status" value="1"/>
</dbReference>
<dbReference type="EMBL" id="BJZV01000007">
    <property type="protein sequence ID" value="GEP09748.1"/>
    <property type="molecule type" value="Genomic_DNA"/>
</dbReference>
<keyword evidence="1" id="KW-0346">Stress response</keyword>
<feature type="domain" description="SHSP" evidence="5">
    <location>
        <begin position="41"/>
        <end position="152"/>
    </location>
</feature>
<proteinExistence type="inferred from homology"/>
<accession>A0A512JIF9</accession>
<comment type="similarity">
    <text evidence="2 3">Belongs to the small heat shock protein (HSP20) family.</text>
</comment>
<dbReference type="PROSITE" id="PS01031">
    <property type="entry name" value="SHSP"/>
    <property type="match status" value="1"/>
</dbReference>
<organism evidence="6 7">
    <name type="scientific">Methylobacterium gnaphalii</name>
    <dbReference type="NCBI Taxonomy" id="1010610"/>
    <lineage>
        <taxon>Bacteria</taxon>
        <taxon>Pseudomonadati</taxon>
        <taxon>Pseudomonadota</taxon>
        <taxon>Alphaproteobacteria</taxon>
        <taxon>Hyphomicrobiales</taxon>
        <taxon>Methylobacteriaceae</taxon>
        <taxon>Methylobacterium</taxon>
    </lineage>
</organism>
<evidence type="ECO:0000313" key="6">
    <source>
        <dbReference type="EMBL" id="GEP09748.1"/>
    </source>
</evidence>
<dbReference type="InterPro" id="IPR002068">
    <property type="entry name" value="A-crystallin/Hsp20_dom"/>
</dbReference>
<dbReference type="Pfam" id="PF00011">
    <property type="entry name" value="HSP20"/>
    <property type="match status" value="1"/>
</dbReference>
<dbReference type="InterPro" id="IPR008978">
    <property type="entry name" value="HSP20-like_chaperone"/>
</dbReference>
<feature type="region of interest" description="Disordered" evidence="4">
    <location>
        <begin position="149"/>
        <end position="171"/>
    </location>
</feature>
<reference evidence="6 7" key="1">
    <citation type="submission" date="2019-07" db="EMBL/GenBank/DDBJ databases">
        <title>Whole genome shotgun sequence of Methylobacterium gnaphalii NBRC 107716.</title>
        <authorList>
            <person name="Hosoyama A."/>
            <person name="Uohara A."/>
            <person name="Ohji S."/>
            <person name="Ichikawa N."/>
        </authorList>
    </citation>
    <scope>NUCLEOTIDE SEQUENCE [LARGE SCALE GENOMIC DNA]</scope>
    <source>
        <strain evidence="6 7">NBRC 107716</strain>
    </source>
</reference>
<evidence type="ECO:0000256" key="4">
    <source>
        <dbReference type="SAM" id="MobiDB-lite"/>
    </source>
</evidence>
<dbReference type="PANTHER" id="PTHR47062">
    <property type="match status" value="1"/>
</dbReference>
<gene>
    <name evidence="6" type="ORF">MGN01_15930</name>
</gene>